<feature type="compositionally biased region" description="Polar residues" evidence="3">
    <location>
        <begin position="396"/>
        <end position="405"/>
    </location>
</feature>
<dbReference type="PANTHER" id="PTHR43800">
    <property type="entry name" value="PEPTIDYL-LYSINE N-ACETYLTRANSFERASE YJAB"/>
    <property type="match status" value="1"/>
</dbReference>
<dbReference type="SUPFAM" id="SSF55729">
    <property type="entry name" value="Acyl-CoA N-acyltransferases (Nat)"/>
    <property type="match status" value="1"/>
</dbReference>
<name>K9XQ81_STAC7</name>
<gene>
    <name evidence="4" type="ordered locus">Sta7437_0608</name>
</gene>
<protein>
    <recommendedName>
        <fullName evidence="6">GCN5-related N-acetyltransferase</fullName>
    </recommendedName>
</protein>
<keyword evidence="2" id="KW-0012">Acyltransferase</keyword>
<feature type="region of interest" description="Disordered" evidence="3">
    <location>
        <begin position="396"/>
        <end position="434"/>
    </location>
</feature>
<accession>K9XQ81</accession>
<evidence type="ECO:0000256" key="3">
    <source>
        <dbReference type="SAM" id="MobiDB-lite"/>
    </source>
</evidence>
<sequence length="434" mass="49692">MTLSVPETSKPIIRPLQYRDLEAIDALILQSDEAETYRRLGAIELGKQPIRSWYRLRKFFSLLPHPSQKGLRIYVAERGVPTQGSRAQQILGLIQVSSFNHTRSTWRVERILLNTNASELELLSQQKEVASQLVRYCLESIWEARTWILEVDINEKHHLALYRENGFQPLAQMTYWEIKPELFSQLAELNADLPTLLPVSNADAQLIYQLDCIAMPPLLRQVFDRHIQDFKTNLWEGAVAKLKQWIEHSEIAKRYVFESQRKVAIGHFQLELSKDGSRSHQAKLIVHPAYTWLYPKLISQMVQMVQGYPPQSLELASGDYQPEREEYLNKVGATPIANTLLMSRSVWHKVKESKPLEGLQLSEVFQGLKPARTPIPSRISWFKSNLLHLNQTDTNQATSYNHSVKPTNSSESSASTEETPANESSKPPNNGHHA</sequence>
<feature type="compositionally biased region" description="Low complexity" evidence="3">
    <location>
        <begin position="406"/>
        <end position="425"/>
    </location>
</feature>
<evidence type="ECO:0000313" key="4">
    <source>
        <dbReference type="EMBL" id="AFZ34206.1"/>
    </source>
</evidence>
<dbReference type="eggNOG" id="COG0456">
    <property type="taxonomic scope" value="Bacteria"/>
</dbReference>
<dbReference type="Proteomes" id="UP000010473">
    <property type="component" value="Chromosome"/>
</dbReference>
<keyword evidence="1" id="KW-0808">Transferase</keyword>
<evidence type="ECO:0000256" key="1">
    <source>
        <dbReference type="ARBA" id="ARBA00022679"/>
    </source>
</evidence>
<dbReference type="STRING" id="111780.Sta7437_0608"/>
<dbReference type="AlphaFoldDB" id="K9XQ81"/>
<dbReference type="HOGENOM" id="CLU_745822_0_0_3"/>
<dbReference type="OrthoDB" id="551341at2"/>
<keyword evidence="5" id="KW-1185">Reference proteome</keyword>
<evidence type="ECO:0000256" key="2">
    <source>
        <dbReference type="ARBA" id="ARBA00023315"/>
    </source>
</evidence>
<reference evidence="5" key="1">
    <citation type="journal article" date="2013" name="Proc. Natl. Acad. Sci. U.S.A.">
        <title>Improving the coverage of the cyanobacterial phylum using diversity-driven genome sequencing.</title>
        <authorList>
            <person name="Shih P.M."/>
            <person name="Wu D."/>
            <person name="Latifi A."/>
            <person name="Axen S.D."/>
            <person name="Fewer D.P."/>
            <person name="Talla E."/>
            <person name="Calteau A."/>
            <person name="Cai F."/>
            <person name="Tandeau de Marsac N."/>
            <person name="Rippka R."/>
            <person name="Herdman M."/>
            <person name="Sivonen K."/>
            <person name="Coursin T."/>
            <person name="Laurent T."/>
            <person name="Goodwin L."/>
            <person name="Nolan M."/>
            <person name="Davenport K.W."/>
            <person name="Han C.S."/>
            <person name="Rubin E.M."/>
            <person name="Eisen J.A."/>
            <person name="Woyke T."/>
            <person name="Gugger M."/>
            <person name="Kerfeld C.A."/>
        </authorList>
    </citation>
    <scope>NUCLEOTIDE SEQUENCE [LARGE SCALE GENOMIC DNA]</scope>
    <source>
        <strain evidence="5">ATCC 29371 / PCC 7437</strain>
    </source>
</reference>
<dbReference type="RefSeq" id="WP_015191879.1">
    <property type="nucleotide sequence ID" value="NC_019748.1"/>
</dbReference>
<dbReference type="InterPro" id="IPR016181">
    <property type="entry name" value="Acyl_CoA_acyltransferase"/>
</dbReference>
<dbReference type="PATRIC" id="fig|111780.3.peg.635"/>
<evidence type="ECO:0008006" key="6">
    <source>
        <dbReference type="Google" id="ProtNLM"/>
    </source>
</evidence>
<dbReference type="KEGG" id="scs:Sta7437_0608"/>
<dbReference type="GO" id="GO:0016746">
    <property type="term" value="F:acyltransferase activity"/>
    <property type="evidence" value="ECO:0007669"/>
    <property type="project" value="UniProtKB-KW"/>
</dbReference>
<dbReference type="EMBL" id="CP003653">
    <property type="protein sequence ID" value="AFZ34206.1"/>
    <property type="molecule type" value="Genomic_DNA"/>
</dbReference>
<organism evidence="4 5">
    <name type="scientific">Stanieria cyanosphaera (strain ATCC 29371 / PCC 7437)</name>
    <dbReference type="NCBI Taxonomy" id="111780"/>
    <lineage>
        <taxon>Bacteria</taxon>
        <taxon>Bacillati</taxon>
        <taxon>Cyanobacteriota</taxon>
        <taxon>Cyanophyceae</taxon>
        <taxon>Pleurocapsales</taxon>
        <taxon>Dermocarpellaceae</taxon>
        <taxon>Stanieria</taxon>
    </lineage>
</organism>
<proteinExistence type="predicted"/>
<dbReference type="Gene3D" id="3.40.630.30">
    <property type="match status" value="1"/>
</dbReference>
<evidence type="ECO:0000313" key="5">
    <source>
        <dbReference type="Proteomes" id="UP000010473"/>
    </source>
</evidence>
<dbReference type="PANTHER" id="PTHR43800:SF1">
    <property type="entry name" value="PEPTIDYL-LYSINE N-ACETYLTRANSFERASE YJAB"/>
    <property type="match status" value="1"/>
</dbReference>